<protein>
    <recommendedName>
        <fullName evidence="14">H15 domain-containing protein</fullName>
    </recommendedName>
</protein>
<sequence>MSLTPVSATTQEGQVSDGTGASGESKSDCPSNSRRPSLSEVILWAVAGSNIRRGVSLATLKKAVSNTGFNMVRNAQRFKRVLKGLVAKGVLKQVTGTGVSGSFRMGKKKPKSEKARRRPRQKRQRKQAPQVEQQQKAKGRQKKGARKPARRSRK</sequence>
<evidence type="ECO:0000256" key="1">
    <source>
        <dbReference type="ARBA" id="ARBA00022454"/>
    </source>
</evidence>
<feature type="compositionally biased region" description="Basic residues" evidence="13">
    <location>
        <begin position="137"/>
        <end position="154"/>
    </location>
</feature>
<evidence type="ECO:0000256" key="12">
    <source>
        <dbReference type="RuleBase" id="RU003894"/>
    </source>
</evidence>
<keyword evidence="9" id="KW-0804">Transcription</keyword>
<keyword evidence="10 12" id="KW-0539">Nucleus</keyword>
<keyword evidence="5" id="KW-0156">Chromatin regulator</keyword>
<feature type="region of interest" description="Disordered" evidence="13">
    <location>
        <begin position="96"/>
        <end position="154"/>
    </location>
</feature>
<dbReference type="GO" id="GO:0003690">
    <property type="term" value="F:double-stranded DNA binding"/>
    <property type="evidence" value="ECO:0000318"/>
    <property type="project" value="GO_Central"/>
</dbReference>
<dbReference type="InterPro" id="IPR005818">
    <property type="entry name" value="Histone_H1/H5_H15"/>
</dbReference>
<evidence type="ECO:0000313" key="16">
    <source>
        <dbReference type="Proteomes" id="UP000002280"/>
    </source>
</evidence>
<keyword evidence="1 12" id="KW-0158">Chromosome</keyword>
<evidence type="ECO:0000256" key="6">
    <source>
        <dbReference type="ARBA" id="ARBA00022871"/>
    </source>
</evidence>
<dbReference type="PRINTS" id="PR00624">
    <property type="entry name" value="HISTONEH5"/>
</dbReference>
<evidence type="ECO:0000256" key="11">
    <source>
        <dbReference type="ARBA" id="ARBA00055987"/>
    </source>
</evidence>
<reference evidence="15 16" key="1">
    <citation type="journal article" date="2007" name="Nature">
        <title>Genome of the marsupial Monodelphis domestica reveals innovation in non-coding sequences.</title>
        <authorList>
            <person name="Mikkelsen T.S."/>
            <person name="Wakefield M.J."/>
            <person name="Aken B."/>
            <person name="Amemiya C.T."/>
            <person name="Chang J.L."/>
            <person name="Duke S."/>
            <person name="Garber M."/>
            <person name="Gentles A.J."/>
            <person name="Goodstadt L."/>
            <person name="Heger A."/>
            <person name="Jurka J."/>
            <person name="Kamal M."/>
            <person name="Mauceli E."/>
            <person name="Searle S.M."/>
            <person name="Sharpe T."/>
            <person name="Baker M.L."/>
            <person name="Batzer M.A."/>
            <person name="Benos P.V."/>
            <person name="Belov K."/>
            <person name="Clamp M."/>
            <person name="Cook A."/>
            <person name="Cuff J."/>
            <person name="Das R."/>
            <person name="Davidow L."/>
            <person name="Deakin J.E."/>
            <person name="Fazzari M.J."/>
            <person name="Glass J.L."/>
            <person name="Grabherr M."/>
            <person name="Greally J.M."/>
            <person name="Gu W."/>
            <person name="Hore T.A."/>
            <person name="Huttley G.A."/>
            <person name="Kleber M."/>
            <person name="Jirtle R.L."/>
            <person name="Koina E."/>
            <person name="Lee J.T."/>
            <person name="Mahony S."/>
            <person name="Marra M.A."/>
            <person name="Miller R.D."/>
            <person name="Nicholls R.D."/>
            <person name="Oda M."/>
            <person name="Papenfuss A.T."/>
            <person name="Parra Z.E."/>
            <person name="Pollock D.D."/>
            <person name="Ray D.A."/>
            <person name="Schein J.E."/>
            <person name="Speed T.P."/>
            <person name="Thompson K."/>
            <person name="VandeBerg J.L."/>
            <person name="Wade C.M."/>
            <person name="Walker J.A."/>
            <person name="Waters P.D."/>
            <person name="Webber C."/>
            <person name="Weidman J.R."/>
            <person name="Xie X."/>
            <person name="Zody M.C."/>
            <person name="Baldwin J."/>
            <person name="Abdouelleil A."/>
            <person name="Abdulkadir J."/>
            <person name="Abebe A."/>
            <person name="Abera B."/>
            <person name="Abreu J."/>
            <person name="Acer S.C."/>
            <person name="Aftuck L."/>
            <person name="Alexander A."/>
            <person name="An P."/>
            <person name="Anderson E."/>
            <person name="Anderson S."/>
            <person name="Arachi H."/>
            <person name="Azer M."/>
            <person name="Bachantsang P."/>
            <person name="Barry A."/>
            <person name="Bayul T."/>
            <person name="Berlin A."/>
            <person name="Bessette D."/>
            <person name="Bloom T."/>
            <person name="Bloom T."/>
            <person name="Boguslavskiy L."/>
            <person name="Bonnet C."/>
            <person name="Boukhgalter B."/>
            <person name="Bourzgui I."/>
            <person name="Brown A."/>
            <person name="Cahill P."/>
            <person name="Channer S."/>
            <person name="Cheshatsang Y."/>
            <person name="Chuda L."/>
            <person name="Citroen M."/>
            <person name="Collymore A."/>
            <person name="Cooke P."/>
            <person name="Costello M."/>
            <person name="D'Aco K."/>
            <person name="Daza R."/>
            <person name="De Haan G."/>
            <person name="DeGray S."/>
            <person name="DeMaso C."/>
            <person name="Dhargay N."/>
            <person name="Dooley K."/>
            <person name="Dooley E."/>
            <person name="Doricent M."/>
            <person name="Dorje P."/>
            <person name="Dorjee K."/>
            <person name="Dupes A."/>
            <person name="Elong R."/>
            <person name="Falk J."/>
            <person name="Farina A."/>
            <person name="Faro S."/>
            <person name="Ferguson D."/>
            <person name="Fisher S."/>
            <person name="Foley C.D."/>
            <person name="Franke A."/>
            <person name="Friedrich D."/>
            <person name="Gadbois L."/>
            <person name="Gearin G."/>
            <person name="Gearin C.R."/>
            <person name="Giannoukos G."/>
            <person name="Goode T."/>
            <person name="Graham J."/>
            <person name="Grandbois E."/>
            <person name="Grewal S."/>
            <person name="Gyaltsen K."/>
            <person name="Hafez N."/>
            <person name="Hagos B."/>
            <person name="Hall J."/>
            <person name="Henson C."/>
            <person name="Hollinger A."/>
            <person name="Honan T."/>
            <person name="Huard M.D."/>
            <person name="Hughes L."/>
            <person name="Hurhula B."/>
            <person name="Husby M.E."/>
            <person name="Kamat A."/>
            <person name="Kanga B."/>
            <person name="Kashin S."/>
            <person name="Khazanovich D."/>
            <person name="Kisner P."/>
            <person name="Lance K."/>
            <person name="Lara M."/>
            <person name="Lee W."/>
            <person name="Lennon N."/>
            <person name="Letendre F."/>
            <person name="LeVine R."/>
            <person name="Lipovsky A."/>
            <person name="Liu X."/>
            <person name="Liu J."/>
            <person name="Liu S."/>
            <person name="Lokyitsang T."/>
            <person name="Lokyitsang Y."/>
            <person name="Lubonja R."/>
            <person name="Lui A."/>
            <person name="MacDonald P."/>
            <person name="Magnisalis V."/>
            <person name="Maru K."/>
            <person name="Matthews C."/>
            <person name="McCusker W."/>
            <person name="McDonough S."/>
            <person name="Mehta T."/>
            <person name="Meldrim J."/>
            <person name="Meneus L."/>
            <person name="Mihai O."/>
            <person name="Mihalev A."/>
            <person name="Mihova T."/>
            <person name="Mittelman R."/>
            <person name="Mlenga V."/>
            <person name="Montmayeur A."/>
            <person name="Mulrain L."/>
            <person name="Navidi A."/>
            <person name="Naylor J."/>
            <person name="Negash T."/>
            <person name="Nguyen T."/>
            <person name="Nguyen N."/>
            <person name="Nicol R."/>
            <person name="Norbu C."/>
            <person name="Norbu N."/>
            <person name="Novod N."/>
            <person name="O'Neill B."/>
            <person name="Osman S."/>
            <person name="Markiewicz E."/>
            <person name="Oyono O.L."/>
            <person name="Patti C."/>
            <person name="Phunkhang P."/>
            <person name="Pierre F."/>
            <person name="Priest M."/>
            <person name="Raghuraman S."/>
            <person name="Rege F."/>
            <person name="Reyes R."/>
            <person name="Rise C."/>
            <person name="Rogov P."/>
            <person name="Ross K."/>
            <person name="Ryan E."/>
            <person name="Settipalli S."/>
            <person name="Shea T."/>
            <person name="Sherpa N."/>
            <person name="Shi L."/>
            <person name="Shih D."/>
            <person name="Sparrow T."/>
            <person name="Spaulding J."/>
            <person name="Stalker J."/>
            <person name="Stange-Thomann N."/>
            <person name="Stavropoulos S."/>
            <person name="Stone C."/>
            <person name="Strader C."/>
            <person name="Tesfaye S."/>
            <person name="Thomson T."/>
            <person name="Thoulutsang Y."/>
            <person name="Thoulutsang D."/>
            <person name="Topham K."/>
            <person name="Topping I."/>
            <person name="Tsamla T."/>
            <person name="Vassiliev H."/>
            <person name="Vo A."/>
            <person name="Wangchuk T."/>
            <person name="Wangdi T."/>
            <person name="Weiand M."/>
            <person name="Wilkinson J."/>
            <person name="Wilson A."/>
            <person name="Yadav S."/>
            <person name="Young G."/>
            <person name="Yu Q."/>
            <person name="Zembek L."/>
            <person name="Zhong D."/>
            <person name="Zimmer A."/>
            <person name="Zwirko Z."/>
            <person name="Jaffe D.B."/>
            <person name="Alvarez P."/>
            <person name="Brockman W."/>
            <person name="Butler J."/>
            <person name="Chin C."/>
            <person name="Gnerre S."/>
            <person name="MacCallum I."/>
            <person name="Graves J.A."/>
            <person name="Ponting C.P."/>
            <person name="Breen M."/>
            <person name="Samollow P.B."/>
            <person name="Lander E.S."/>
            <person name="Lindblad-Toh K."/>
        </authorList>
    </citation>
    <scope>NUCLEOTIDE SEQUENCE [LARGE SCALE GENOMIC DNA]</scope>
</reference>
<dbReference type="InterPro" id="IPR036390">
    <property type="entry name" value="WH_DNA-bd_sf"/>
</dbReference>
<dbReference type="OMA" id="SVRMVHE"/>
<dbReference type="GO" id="GO:0031492">
    <property type="term" value="F:nucleosomal DNA binding"/>
    <property type="evidence" value="ECO:0000318"/>
    <property type="project" value="GO_Central"/>
</dbReference>
<keyword evidence="6" id="KW-0744">Spermatogenesis</keyword>
<dbReference type="GO" id="GO:0006334">
    <property type="term" value="P:nucleosome assembly"/>
    <property type="evidence" value="ECO:0007669"/>
    <property type="project" value="InterPro"/>
</dbReference>
<evidence type="ECO:0000256" key="7">
    <source>
        <dbReference type="ARBA" id="ARBA00023015"/>
    </source>
</evidence>
<dbReference type="Proteomes" id="UP000002280">
    <property type="component" value="Chromosome 2"/>
</dbReference>
<dbReference type="Bgee" id="ENSMODG00000043992">
    <property type="expression patterns" value="Expressed in testis and 16 other cell types or tissues"/>
</dbReference>
<dbReference type="Pfam" id="PF00538">
    <property type="entry name" value="Linker_histone"/>
    <property type="match status" value="1"/>
</dbReference>
<evidence type="ECO:0000313" key="15">
    <source>
        <dbReference type="Ensembl" id="ENSMODP00000056464.1"/>
    </source>
</evidence>
<evidence type="ECO:0000256" key="3">
    <source>
        <dbReference type="ARBA" id="ARBA00022553"/>
    </source>
</evidence>
<evidence type="ECO:0000256" key="9">
    <source>
        <dbReference type="ARBA" id="ARBA00023163"/>
    </source>
</evidence>
<dbReference type="GO" id="GO:0030154">
    <property type="term" value="P:cell differentiation"/>
    <property type="evidence" value="ECO:0007669"/>
    <property type="project" value="UniProtKB-KW"/>
</dbReference>
<keyword evidence="8 12" id="KW-0238">DNA-binding</keyword>
<keyword evidence="7" id="KW-0805">Transcription regulation</keyword>
<feature type="compositionally biased region" description="Low complexity" evidence="13">
    <location>
        <begin position="127"/>
        <end position="136"/>
    </location>
</feature>
<dbReference type="GO" id="GO:0030261">
    <property type="term" value="P:chromosome condensation"/>
    <property type="evidence" value="ECO:0000318"/>
    <property type="project" value="GO_Central"/>
</dbReference>
<name>A0A5F8HA33_MONDO</name>
<evidence type="ECO:0000256" key="8">
    <source>
        <dbReference type="ARBA" id="ARBA00023125"/>
    </source>
</evidence>
<feature type="region of interest" description="Disordered" evidence="13">
    <location>
        <begin position="1"/>
        <end position="35"/>
    </location>
</feature>
<organism evidence="15 16">
    <name type="scientific">Monodelphis domestica</name>
    <name type="common">Gray short-tailed opossum</name>
    <dbReference type="NCBI Taxonomy" id="13616"/>
    <lineage>
        <taxon>Eukaryota</taxon>
        <taxon>Metazoa</taxon>
        <taxon>Chordata</taxon>
        <taxon>Craniata</taxon>
        <taxon>Vertebrata</taxon>
        <taxon>Euteleostomi</taxon>
        <taxon>Mammalia</taxon>
        <taxon>Metatheria</taxon>
        <taxon>Didelphimorphia</taxon>
        <taxon>Didelphidae</taxon>
        <taxon>Monodelphis</taxon>
    </lineage>
</organism>
<keyword evidence="3" id="KW-0597">Phosphoprotein</keyword>
<dbReference type="GeneTree" id="ENSGT00730000111487"/>
<feature type="compositionally biased region" description="Basic residues" evidence="13">
    <location>
        <begin position="105"/>
        <end position="126"/>
    </location>
</feature>
<keyword evidence="4" id="KW-0221">Differentiation</keyword>
<reference evidence="15" key="3">
    <citation type="submission" date="2025-09" db="UniProtKB">
        <authorList>
            <consortium name="Ensembl"/>
        </authorList>
    </citation>
    <scope>IDENTIFICATION</scope>
</reference>
<evidence type="ECO:0000256" key="5">
    <source>
        <dbReference type="ARBA" id="ARBA00022853"/>
    </source>
</evidence>
<dbReference type="GO" id="GO:0030527">
    <property type="term" value="F:structural constituent of chromatin"/>
    <property type="evidence" value="ECO:0007669"/>
    <property type="project" value="InterPro"/>
</dbReference>
<dbReference type="AlphaFoldDB" id="A0A5F8HA33"/>
<dbReference type="GO" id="GO:0045910">
    <property type="term" value="P:negative regulation of DNA recombination"/>
    <property type="evidence" value="ECO:0000318"/>
    <property type="project" value="GO_Central"/>
</dbReference>
<proteinExistence type="inferred from homology"/>
<accession>A0A5F8HA33</accession>
<feature type="domain" description="H15" evidence="14">
    <location>
        <begin position="34"/>
        <end position="107"/>
    </location>
</feature>
<evidence type="ECO:0000256" key="4">
    <source>
        <dbReference type="ARBA" id="ARBA00022782"/>
    </source>
</evidence>
<reference evidence="15" key="2">
    <citation type="submission" date="2025-08" db="UniProtKB">
        <authorList>
            <consortium name="Ensembl"/>
        </authorList>
    </citation>
    <scope>IDENTIFICATION</scope>
</reference>
<comment type="similarity">
    <text evidence="12">Belongs to the histone H1/H5 family.</text>
</comment>
<dbReference type="STRING" id="13616.ENSMODP00000056464"/>
<evidence type="ECO:0000259" key="14">
    <source>
        <dbReference type="PROSITE" id="PS51504"/>
    </source>
</evidence>
<dbReference type="SUPFAM" id="SSF46785">
    <property type="entry name" value="Winged helix' DNA-binding domain"/>
    <property type="match status" value="1"/>
</dbReference>
<dbReference type="SMART" id="SM00526">
    <property type="entry name" value="H15"/>
    <property type="match status" value="1"/>
</dbReference>
<dbReference type="GO" id="GO:0005634">
    <property type="term" value="C:nucleus"/>
    <property type="evidence" value="ECO:0000318"/>
    <property type="project" value="GO_Central"/>
</dbReference>
<dbReference type="PROSITE" id="PS51504">
    <property type="entry name" value="H15"/>
    <property type="match status" value="1"/>
</dbReference>
<dbReference type="InterPro" id="IPR005819">
    <property type="entry name" value="H1/H5"/>
</dbReference>
<evidence type="ECO:0000256" key="13">
    <source>
        <dbReference type="SAM" id="MobiDB-lite"/>
    </source>
</evidence>
<comment type="function">
    <text evidence="11">DNA-binding protein that may be implicated in chromatin remodeling and/or transcriptional regulation during spermiogenesis, the process of spermatid maturation into spermatozoa.</text>
</comment>
<dbReference type="InParanoid" id="A0A5F8HA33"/>
<evidence type="ECO:0000256" key="2">
    <source>
        <dbReference type="ARBA" id="ARBA00022473"/>
    </source>
</evidence>
<dbReference type="CDD" id="cd00073">
    <property type="entry name" value="H15"/>
    <property type="match status" value="1"/>
</dbReference>
<comment type="subcellular location">
    <subcellularLocation>
        <location evidence="12">Nucleus</location>
    </subcellularLocation>
</comment>
<dbReference type="Ensembl" id="ENSMODT00000055652.1">
    <property type="protein sequence ID" value="ENSMODP00000056464.1"/>
    <property type="gene ID" value="ENSMODG00000043992.1"/>
</dbReference>
<keyword evidence="2" id="KW-0217">Developmental protein</keyword>
<dbReference type="GO" id="GO:0007283">
    <property type="term" value="P:spermatogenesis"/>
    <property type="evidence" value="ECO:0007669"/>
    <property type="project" value="UniProtKB-KW"/>
</dbReference>
<dbReference type="FunFam" id="1.10.10.10:FF:000724">
    <property type="entry name" value="Histone H1-like protein in spermatids 1"/>
    <property type="match status" value="1"/>
</dbReference>
<dbReference type="FunCoup" id="A0A5F8HA33">
    <property type="interactions" value="3"/>
</dbReference>
<dbReference type="InterPro" id="IPR036388">
    <property type="entry name" value="WH-like_DNA-bd_sf"/>
</dbReference>
<keyword evidence="16" id="KW-1185">Reference proteome</keyword>
<evidence type="ECO:0000256" key="10">
    <source>
        <dbReference type="ARBA" id="ARBA00023242"/>
    </source>
</evidence>
<dbReference type="GO" id="GO:0000786">
    <property type="term" value="C:nucleosome"/>
    <property type="evidence" value="ECO:0007669"/>
    <property type="project" value="InterPro"/>
</dbReference>
<dbReference type="Gene3D" id="1.10.10.10">
    <property type="entry name" value="Winged helix-like DNA-binding domain superfamily/Winged helix DNA-binding domain"/>
    <property type="match status" value="1"/>
</dbReference>